<reference evidence="1 2" key="1">
    <citation type="journal article" date="2014" name="Antonie Van Leeuwenhoek">
        <title>Fictibacillus enclensis sp. nov., isolated from marine sediment.</title>
        <authorList>
            <person name="Dastager S.G."/>
            <person name="Mawlankar R."/>
            <person name="Srinivasan K."/>
            <person name="Tang S.K."/>
            <person name="Lee J.C."/>
            <person name="Ramana V.V."/>
            <person name="Shouche Y.S."/>
        </authorList>
    </citation>
    <scope>NUCLEOTIDE SEQUENCE [LARGE SCALE GENOMIC DNA]</scope>
    <source>
        <strain evidence="1 2">NIO-1003</strain>
    </source>
</reference>
<evidence type="ECO:0000313" key="2">
    <source>
        <dbReference type="Proteomes" id="UP000054099"/>
    </source>
</evidence>
<dbReference type="AlphaFoldDB" id="A0A0V8JF76"/>
<evidence type="ECO:0000313" key="1">
    <source>
        <dbReference type="EMBL" id="KSU85544.1"/>
    </source>
</evidence>
<proteinExistence type="predicted"/>
<keyword evidence="2" id="KW-1185">Reference proteome</keyword>
<sequence>MVGKKNVKKVSRMSGALFVGSAFHDPASGPRNSLISLFVRKQKKFYDKDLQCFSSLNGSFSFS</sequence>
<protein>
    <submittedName>
        <fullName evidence="1">Uncharacterized protein</fullName>
    </submittedName>
</protein>
<accession>A0A0V8JF76</accession>
<comment type="caution">
    <text evidence="1">The sequence shown here is derived from an EMBL/GenBank/DDBJ whole genome shotgun (WGS) entry which is preliminary data.</text>
</comment>
<gene>
    <name evidence="1" type="ORF">AS030_08620</name>
</gene>
<name>A0A0V8JF76_9BACL</name>
<organism evidence="1 2">
    <name type="scientific">Fictibacillus enclensis</name>
    <dbReference type="NCBI Taxonomy" id="1017270"/>
    <lineage>
        <taxon>Bacteria</taxon>
        <taxon>Bacillati</taxon>
        <taxon>Bacillota</taxon>
        <taxon>Bacilli</taxon>
        <taxon>Bacillales</taxon>
        <taxon>Fictibacillaceae</taxon>
        <taxon>Fictibacillus</taxon>
    </lineage>
</organism>
<dbReference type="EMBL" id="LNQN01000001">
    <property type="protein sequence ID" value="KSU85544.1"/>
    <property type="molecule type" value="Genomic_DNA"/>
</dbReference>
<dbReference type="Proteomes" id="UP000054099">
    <property type="component" value="Unassembled WGS sequence"/>
</dbReference>